<dbReference type="SFLD" id="SFLDS00003">
    <property type="entry name" value="Haloacid_Dehalogenase"/>
    <property type="match status" value="1"/>
</dbReference>
<dbReference type="PANTHER" id="PTHR42896:SF2">
    <property type="entry name" value="CBBY-LIKE PROTEIN"/>
    <property type="match status" value="1"/>
</dbReference>
<sequence length="259" mass="29262">MRKGYLMTELKALIFDVDGTLAETERDAHRVAFNDTFAEYDLDWHWSVELYGELLSVTGGKERMKFYVENYRTDDLRRSNLDGFIAELHQRKTALYNELLARRPIPLRLGIARLLKEARNEGLRLAIATTTSDKNVITLLEHSLSSDSVGWFDVIAAGDIVSAKKPAPDIYHYALKELGLKAENCIAFEDSKNGFRAARDADLRTVITPSDYTRQEDFTGATLILDHLGEPDEPFTVLAGDVGDARYVDVALLRRFDSI</sequence>
<dbReference type="Proteomes" id="UP001171945">
    <property type="component" value="Unassembled WGS sequence"/>
</dbReference>
<dbReference type="SUPFAM" id="SSF56784">
    <property type="entry name" value="HAD-like"/>
    <property type="match status" value="1"/>
</dbReference>
<evidence type="ECO:0000313" key="1">
    <source>
        <dbReference type="EMBL" id="MDM8562195.1"/>
    </source>
</evidence>
<dbReference type="SFLD" id="SFLDG01135">
    <property type="entry name" value="C1.5.6:_HAD__Beta-PGM__Phospha"/>
    <property type="match status" value="1"/>
</dbReference>
<keyword evidence="2" id="KW-1185">Reference proteome</keyword>
<keyword evidence="1" id="KW-0378">Hydrolase</keyword>
<dbReference type="InterPro" id="IPR044999">
    <property type="entry name" value="CbbY-like"/>
</dbReference>
<dbReference type="Gene3D" id="3.40.50.1000">
    <property type="entry name" value="HAD superfamily/HAD-like"/>
    <property type="match status" value="1"/>
</dbReference>
<dbReference type="SFLD" id="SFLDF00035">
    <property type="entry name" value="phosphoglycolate_phosphatase"/>
    <property type="match status" value="1"/>
</dbReference>
<dbReference type="PRINTS" id="PR00413">
    <property type="entry name" value="HADHALOGNASE"/>
</dbReference>
<reference evidence="1" key="1">
    <citation type="submission" date="2023-06" db="EMBL/GenBank/DDBJ databases">
        <title>Uncultivated large filamentous bacteria from sulfidic sediments reveal new species and different genomic features in energy metabolism and defense.</title>
        <authorList>
            <person name="Fonseca A."/>
        </authorList>
    </citation>
    <scope>NUCLEOTIDE SEQUENCE</scope>
    <source>
        <strain evidence="1">HSG4</strain>
    </source>
</reference>
<gene>
    <name evidence="1" type="ORF">QUF54_02460</name>
</gene>
<dbReference type="Pfam" id="PF00702">
    <property type="entry name" value="Hydrolase"/>
    <property type="match status" value="1"/>
</dbReference>
<dbReference type="InterPro" id="IPR006439">
    <property type="entry name" value="HAD-SF_hydro_IA"/>
</dbReference>
<dbReference type="PANTHER" id="PTHR42896">
    <property type="entry name" value="XYLULOSE-1,5-BISPHOSPHATE (XUBP) PHOSPHATASE"/>
    <property type="match status" value="1"/>
</dbReference>
<dbReference type="EMBL" id="JAUCGM010000083">
    <property type="protein sequence ID" value="MDM8562195.1"/>
    <property type="molecule type" value="Genomic_DNA"/>
</dbReference>
<protein>
    <submittedName>
        <fullName evidence="1">HAD family hydrolase</fullName>
    </submittedName>
</protein>
<dbReference type="GO" id="GO:0016787">
    <property type="term" value="F:hydrolase activity"/>
    <property type="evidence" value="ECO:0007669"/>
    <property type="project" value="UniProtKB-KW"/>
</dbReference>
<dbReference type="CDD" id="cd07528">
    <property type="entry name" value="HAD_CbbY-like"/>
    <property type="match status" value="1"/>
</dbReference>
<dbReference type="SFLD" id="SFLDG01129">
    <property type="entry name" value="C1.5:_HAD__Beta-PGM__Phosphata"/>
    <property type="match status" value="1"/>
</dbReference>
<dbReference type="InterPro" id="IPR023198">
    <property type="entry name" value="PGP-like_dom2"/>
</dbReference>
<dbReference type="InterPro" id="IPR023214">
    <property type="entry name" value="HAD_sf"/>
</dbReference>
<accession>A0ABT7VRA3</accession>
<evidence type="ECO:0000313" key="2">
    <source>
        <dbReference type="Proteomes" id="UP001171945"/>
    </source>
</evidence>
<name>A0ABT7VRA3_9GAMM</name>
<organism evidence="1 2">
    <name type="scientific">Candidatus Marithioploca araucensis</name>
    <dbReference type="NCBI Taxonomy" id="70273"/>
    <lineage>
        <taxon>Bacteria</taxon>
        <taxon>Pseudomonadati</taxon>
        <taxon>Pseudomonadota</taxon>
        <taxon>Gammaproteobacteria</taxon>
        <taxon>Thiotrichales</taxon>
        <taxon>Thiotrichaceae</taxon>
        <taxon>Candidatus Marithioploca</taxon>
    </lineage>
</organism>
<dbReference type="NCBIfam" id="TIGR01509">
    <property type="entry name" value="HAD-SF-IA-v3"/>
    <property type="match status" value="1"/>
</dbReference>
<dbReference type="InterPro" id="IPR036412">
    <property type="entry name" value="HAD-like_sf"/>
</dbReference>
<comment type="caution">
    <text evidence="1">The sequence shown here is derived from an EMBL/GenBank/DDBJ whole genome shotgun (WGS) entry which is preliminary data.</text>
</comment>
<dbReference type="Gene3D" id="1.10.150.240">
    <property type="entry name" value="Putative phosphatase, domain 2"/>
    <property type="match status" value="1"/>
</dbReference>
<proteinExistence type="predicted"/>